<feature type="non-terminal residue" evidence="8">
    <location>
        <position position="1"/>
    </location>
</feature>
<dbReference type="InterPro" id="IPR036640">
    <property type="entry name" value="ABC1_TM_sf"/>
</dbReference>
<gene>
    <name evidence="8" type="ORF">PGLA2088_LOCUS32442</name>
</gene>
<feature type="non-terminal residue" evidence="8">
    <location>
        <position position="439"/>
    </location>
</feature>
<dbReference type="SUPFAM" id="SSF90123">
    <property type="entry name" value="ABC transporter transmembrane region"/>
    <property type="match status" value="1"/>
</dbReference>
<feature type="region of interest" description="Disordered" evidence="5">
    <location>
        <begin position="11"/>
        <end position="74"/>
    </location>
</feature>
<evidence type="ECO:0000256" key="2">
    <source>
        <dbReference type="ARBA" id="ARBA00022692"/>
    </source>
</evidence>
<proteinExistence type="predicted"/>
<feature type="transmembrane region" description="Helical" evidence="6">
    <location>
        <begin position="85"/>
        <end position="109"/>
    </location>
</feature>
<evidence type="ECO:0000313" key="9">
    <source>
        <dbReference type="Proteomes" id="UP000626109"/>
    </source>
</evidence>
<organism evidence="8 9">
    <name type="scientific">Polarella glacialis</name>
    <name type="common">Dinoflagellate</name>
    <dbReference type="NCBI Taxonomy" id="89957"/>
    <lineage>
        <taxon>Eukaryota</taxon>
        <taxon>Sar</taxon>
        <taxon>Alveolata</taxon>
        <taxon>Dinophyceae</taxon>
        <taxon>Suessiales</taxon>
        <taxon>Suessiaceae</taxon>
        <taxon>Polarella</taxon>
    </lineage>
</organism>
<dbReference type="PANTHER" id="PTHR11384:SF59">
    <property type="entry name" value="LYSOSOMAL COBALAMIN TRANSPORTER ABCD4"/>
    <property type="match status" value="1"/>
</dbReference>
<dbReference type="GO" id="GO:0005324">
    <property type="term" value="F:long-chain fatty acid transmembrane transporter activity"/>
    <property type="evidence" value="ECO:0007669"/>
    <property type="project" value="TreeGrafter"/>
</dbReference>
<sequence>ALFPTLPFLFPSPGREEEPPLRAAPEPPDSGFRPSHSGSGRSAARRLLELKNASNGSGTSGASGTSARNESSRKKTLRHAPWLEIGASLALALLLCPPVCLGVVAYILCSEARRLRDMRELRISQSRTTQSNNSTNHNDNNNNNNNNNNHNNTTQTRDQGPQLVSSPYSGKAELQPQVTSLVLQLLRLLRICVPTAFSEQGAFLIAALLLSFCYGLLACLVPSLLVRPLWTMVKSGQLASFKGFVVVMLLYNAAIAIVKASANFCAMRAMVSCRAALVRHHHAVYMNRHGRLYYTLGNLDNRVDMPDARITNDSDLLLQFLFEFVLGGVMKPESGMCCQLFFLAASLGVAHFEAEQGAPGWGLRAIGISLSVVLVSLVPTVIVADGLTKAQERVQAAEAGLRSAHAKCRLFAESICFYGGEATEAQRLDRHCAEIYGGF</sequence>
<accession>A0A813KLM2</accession>
<evidence type="ECO:0000256" key="6">
    <source>
        <dbReference type="SAM" id="Phobius"/>
    </source>
</evidence>
<comment type="caution">
    <text evidence="8">The sequence shown here is derived from an EMBL/GenBank/DDBJ whole genome shotgun (WGS) entry which is preliminary data.</text>
</comment>
<name>A0A813KLM2_POLGL</name>
<evidence type="ECO:0000256" key="3">
    <source>
        <dbReference type="ARBA" id="ARBA00022989"/>
    </source>
</evidence>
<feature type="transmembrane region" description="Helical" evidence="6">
    <location>
        <begin position="238"/>
        <end position="258"/>
    </location>
</feature>
<dbReference type="GO" id="GO:0015910">
    <property type="term" value="P:long-chain fatty acid import into peroxisome"/>
    <property type="evidence" value="ECO:0007669"/>
    <property type="project" value="TreeGrafter"/>
</dbReference>
<dbReference type="AlphaFoldDB" id="A0A813KLM2"/>
<dbReference type="PANTHER" id="PTHR11384">
    <property type="entry name" value="ATP-BINDING CASSETTE, SUB-FAMILY D MEMBER"/>
    <property type="match status" value="1"/>
</dbReference>
<dbReference type="InterPro" id="IPR050835">
    <property type="entry name" value="ABC_transporter_sub-D"/>
</dbReference>
<dbReference type="InterPro" id="IPR011527">
    <property type="entry name" value="ABC1_TM_dom"/>
</dbReference>
<protein>
    <recommendedName>
        <fullName evidence="7">ABC transmembrane type-1 domain-containing protein</fullName>
    </recommendedName>
</protein>
<reference evidence="8" key="1">
    <citation type="submission" date="2021-02" db="EMBL/GenBank/DDBJ databases">
        <authorList>
            <person name="Dougan E. K."/>
            <person name="Rhodes N."/>
            <person name="Thang M."/>
            <person name="Chan C."/>
        </authorList>
    </citation>
    <scope>NUCLEOTIDE SEQUENCE</scope>
</reference>
<evidence type="ECO:0000313" key="8">
    <source>
        <dbReference type="EMBL" id="CAE8702486.1"/>
    </source>
</evidence>
<dbReference type="GO" id="GO:0006635">
    <property type="term" value="P:fatty acid beta-oxidation"/>
    <property type="evidence" value="ECO:0007669"/>
    <property type="project" value="TreeGrafter"/>
</dbReference>
<dbReference type="EMBL" id="CAJNNW010030109">
    <property type="protein sequence ID" value="CAE8702486.1"/>
    <property type="molecule type" value="Genomic_DNA"/>
</dbReference>
<dbReference type="Pfam" id="PF06472">
    <property type="entry name" value="ABC_membrane_2"/>
    <property type="match status" value="1"/>
</dbReference>
<evidence type="ECO:0000259" key="7">
    <source>
        <dbReference type="Pfam" id="PF06472"/>
    </source>
</evidence>
<feature type="compositionally biased region" description="Low complexity" evidence="5">
    <location>
        <begin position="52"/>
        <end position="67"/>
    </location>
</feature>
<dbReference type="GO" id="GO:0140359">
    <property type="term" value="F:ABC-type transporter activity"/>
    <property type="evidence" value="ECO:0007669"/>
    <property type="project" value="InterPro"/>
</dbReference>
<feature type="transmembrane region" description="Helical" evidence="6">
    <location>
        <begin position="203"/>
        <end position="226"/>
    </location>
</feature>
<keyword evidence="3 6" id="KW-1133">Transmembrane helix</keyword>
<feature type="compositionally biased region" description="Low complexity" evidence="5">
    <location>
        <begin position="124"/>
        <end position="159"/>
    </location>
</feature>
<dbReference type="GO" id="GO:0007031">
    <property type="term" value="P:peroxisome organization"/>
    <property type="evidence" value="ECO:0007669"/>
    <property type="project" value="TreeGrafter"/>
</dbReference>
<feature type="region of interest" description="Disordered" evidence="5">
    <location>
        <begin position="124"/>
        <end position="166"/>
    </location>
</feature>
<dbReference type="GO" id="GO:0005524">
    <property type="term" value="F:ATP binding"/>
    <property type="evidence" value="ECO:0007669"/>
    <property type="project" value="InterPro"/>
</dbReference>
<dbReference type="Proteomes" id="UP000626109">
    <property type="component" value="Unassembled WGS sequence"/>
</dbReference>
<dbReference type="Gene3D" id="1.20.1560.10">
    <property type="entry name" value="ABC transporter type 1, transmembrane domain"/>
    <property type="match status" value="1"/>
</dbReference>
<evidence type="ECO:0000256" key="5">
    <source>
        <dbReference type="SAM" id="MobiDB-lite"/>
    </source>
</evidence>
<evidence type="ECO:0000256" key="4">
    <source>
        <dbReference type="ARBA" id="ARBA00023136"/>
    </source>
</evidence>
<dbReference type="GO" id="GO:0005778">
    <property type="term" value="C:peroxisomal membrane"/>
    <property type="evidence" value="ECO:0007669"/>
    <property type="project" value="TreeGrafter"/>
</dbReference>
<feature type="domain" description="ABC transmembrane type-1" evidence="7">
    <location>
        <begin position="188"/>
        <end position="431"/>
    </location>
</feature>
<evidence type="ECO:0000256" key="1">
    <source>
        <dbReference type="ARBA" id="ARBA00022448"/>
    </source>
</evidence>
<keyword evidence="4 6" id="KW-0472">Membrane</keyword>
<keyword evidence="1" id="KW-0813">Transport</keyword>
<dbReference type="GO" id="GO:0042760">
    <property type="term" value="P:very long-chain fatty acid catabolic process"/>
    <property type="evidence" value="ECO:0007669"/>
    <property type="project" value="TreeGrafter"/>
</dbReference>
<keyword evidence="2 6" id="KW-0812">Transmembrane</keyword>